<protein>
    <submittedName>
        <fullName evidence="1">Uncharacterized protein</fullName>
    </submittedName>
</protein>
<name>A0A8S5RVN6_9CAUD</name>
<sequence>MIKGRFWDEEPETAFQYLIKENPLIKDSQTAKEVLKTLFDKVTFLKKAIQEDGTEVCLFCVDDETFESIEYLLFEVYIGLESNDYNYNYYEDEDAVLDAADNFE</sequence>
<reference evidence="1" key="1">
    <citation type="journal article" date="2021" name="Proc. Natl. Acad. Sci. U.S.A.">
        <title>A Catalog of Tens of Thousands of Viruses from Human Metagenomes Reveals Hidden Associations with Chronic Diseases.</title>
        <authorList>
            <person name="Tisza M.J."/>
            <person name="Buck C.B."/>
        </authorList>
    </citation>
    <scope>NUCLEOTIDE SEQUENCE</scope>
    <source>
        <strain evidence="1">CtHip2</strain>
    </source>
</reference>
<proteinExistence type="predicted"/>
<accession>A0A8S5RVN6</accession>
<dbReference type="EMBL" id="BK032497">
    <property type="protein sequence ID" value="DAF42838.1"/>
    <property type="molecule type" value="Genomic_DNA"/>
</dbReference>
<evidence type="ECO:0000313" key="1">
    <source>
        <dbReference type="EMBL" id="DAF42838.1"/>
    </source>
</evidence>
<organism evidence="1">
    <name type="scientific">Siphoviridae sp. ctHip2</name>
    <dbReference type="NCBI Taxonomy" id="2827830"/>
    <lineage>
        <taxon>Viruses</taxon>
        <taxon>Duplodnaviria</taxon>
        <taxon>Heunggongvirae</taxon>
        <taxon>Uroviricota</taxon>
        <taxon>Caudoviricetes</taxon>
    </lineage>
</organism>